<feature type="transmembrane region" description="Helical" evidence="7">
    <location>
        <begin position="385"/>
        <end position="409"/>
    </location>
</feature>
<comment type="similarity">
    <text evidence="2 7">Belongs to the CTL (choline transporter-like) family.</text>
</comment>
<gene>
    <name evidence="8" type="ORF">CYCCA115_LOCUS13442</name>
</gene>
<comment type="subcellular location">
    <subcellularLocation>
        <location evidence="7">Cell membrane</location>
        <topology evidence="7">Multi-pass membrane protein</topology>
    </subcellularLocation>
    <subcellularLocation>
        <location evidence="1">Membrane</location>
        <topology evidence="1">Multi-pass membrane protein</topology>
    </subcellularLocation>
</comment>
<evidence type="ECO:0000313" key="9">
    <source>
        <dbReference type="Proteomes" id="UP001295423"/>
    </source>
</evidence>
<name>A0AAD2FT24_9STRA</name>
<feature type="transmembrane region" description="Helical" evidence="7">
    <location>
        <begin position="499"/>
        <end position="519"/>
    </location>
</feature>
<evidence type="ECO:0000256" key="3">
    <source>
        <dbReference type="ARBA" id="ARBA00022692"/>
    </source>
</evidence>
<keyword evidence="5 7" id="KW-0472">Membrane</keyword>
<feature type="transmembrane region" description="Helical" evidence="7">
    <location>
        <begin position="345"/>
        <end position="364"/>
    </location>
</feature>
<keyword evidence="6" id="KW-0325">Glycoprotein</keyword>
<dbReference type="AlphaFoldDB" id="A0AAD2FT24"/>
<dbReference type="Proteomes" id="UP001295423">
    <property type="component" value="Unassembled WGS sequence"/>
</dbReference>
<protein>
    <recommendedName>
        <fullName evidence="7">Choline transporter-like protein</fullName>
    </recommendedName>
</protein>
<feature type="transmembrane region" description="Helical" evidence="7">
    <location>
        <begin position="631"/>
        <end position="649"/>
    </location>
</feature>
<evidence type="ECO:0000256" key="1">
    <source>
        <dbReference type="ARBA" id="ARBA00004141"/>
    </source>
</evidence>
<evidence type="ECO:0000256" key="7">
    <source>
        <dbReference type="RuleBase" id="RU368066"/>
    </source>
</evidence>
<evidence type="ECO:0000256" key="5">
    <source>
        <dbReference type="ARBA" id="ARBA00023136"/>
    </source>
</evidence>
<sequence length="697" mass="77470">MPQLKRSIGDYDGDNEAHDKLHASADFNGPVEERYCTDLLWLILLCLCWAAMTAVGSYAVYNGDYRLVLYPLDYDGNVCGADLNDRDMTEYPFLYYTNAVGGVCVKECPSLVGRTADNATDLYTLVTYTGVYQSTTGLATVSADIVQVADYSYTLNRTGDDSNSTSLSVTLIDTNNFQCTEDLCIGDSLEASWKTTGINRGFGFAYYLGDSFPLFQRCFLTSEARDQIANLTNAAGDADDLFEDVMSKSSDLEGTTDFISNLYGDLWTTRLYILGFGFGASLVISLCYMVLLRIPWLLSGLIWLSIFLMIAMFAFAGWFAVGKADEWEAENPPVVGEDQVTGTRIVGYVLYGIAAFLFLLAICMRKQIQLAVMCVKKAGAAVNDMVFIFAIPILQGIGFLAFTAVWAWYGSHLASLGTITLETMDVPLTDYAVPVRSYEYSKDIRQLGWFLLFCFFWTASFILAIGEMVIAVAVSKWYFTAERRLITQHLPFSALWTTIVYHLGTCAFGSLIIAIIKMLRAILTYIKKQISEMSNEKVANCLLCCCSCCLCCLEKCVEFINENAYIQCAIFGTPFCESGRKAFYLILRNAARIGAVSYVSAAVLIVGKLFIAALTTFLAYYSLTEHLELEVWSFAGPVAMIFIISYFMADMFMDVFDISILCVLHCFIADEEMFDGQARYADGNLKEFVDKHGGMEG</sequence>
<feature type="transmembrane region" description="Helical" evidence="7">
    <location>
        <begin position="447"/>
        <end position="479"/>
    </location>
</feature>
<evidence type="ECO:0000313" key="8">
    <source>
        <dbReference type="EMBL" id="CAJ1952222.1"/>
    </source>
</evidence>
<dbReference type="PANTHER" id="PTHR12385">
    <property type="entry name" value="CHOLINE TRANSPORTER-LIKE (SLC FAMILY 44)"/>
    <property type="match status" value="1"/>
</dbReference>
<keyword evidence="9" id="KW-1185">Reference proteome</keyword>
<comment type="function">
    <text evidence="7">Choline transporter.</text>
</comment>
<comment type="caution">
    <text evidence="8">The sequence shown here is derived from an EMBL/GenBank/DDBJ whole genome shotgun (WGS) entry which is preliminary data.</text>
</comment>
<accession>A0AAD2FT24</accession>
<evidence type="ECO:0000256" key="2">
    <source>
        <dbReference type="ARBA" id="ARBA00007168"/>
    </source>
</evidence>
<dbReference type="GO" id="GO:0005886">
    <property type="term" value="C:plasma membrane"/>
    <property type="evidence" value="ECO:0007669"/>
    <property type="project" value="UniProtKB-SubCell"/>
</dbReference>
<feature type="transmembrane region" description="Helical" evidence="7">
    <location>
        <begin position="415"/>
        <end position="435"/>
    </location>
</feature>
<evidence type="ECO:0000256" key="6">
    <source>
        <dbReference type="ARBA" id="ARBA00023180"/>
    </source>
</evidence>
<dbReference type="GO" id="GO:0022857">
    <property type="term" value="F:transmembrane transporter activity"/>
    <property type="evidence" value="ECO:0007669"/>
    <property type="project" value="UniProtKB-UniRule"/>
</dbReference>
<reference evidence="8" key="1">
    <citation type="submission" date="2023-08" db="EMBL/GenBank/DDBJ databases">
        <authorList>
            <person name="Audoor S."/>
            <person name="Bilcke G."/>
        </authorList>
    </citation>
    <scope>NUCLEOTIDE SEQUENCE</scope>
</reference>
<feature type="transmembrane region" description="Helical" evidence="7">
    <location>
        <begin position="301"/>
        <end position="321"/>
    </location>
</feature>
<dbReference type="EMBL" id="CAKOGP040001803">
    <property type="protein sequence ID" value="CAJ1952222.1"/>
    <property type="molecule type" value="Genomic_DNA"/>
</dbReference>
<feature type="transmembrane region" description="Helical" evidence="7">
    <location>
        <begin position="595"/>
        <end position="619"/>
    </location>
</feature>
<feature type="transmembrane region" description="Helical" evidence="7">
    <location>
        <begin position="39"/>
        <end position="61"/>
    </location>
</feature>
<proteinExistence type="inferred from homology"/>
<keyword evidence="3 7" id="KW-0812">Transmembrane</keyword>
<dbReference type="Pfam" id="PF04515">
    <property type="entry name" value="Choline_transpo"/>
    <property type="match status" value="1"/>
</dbReference>
<dbReference type="InterPro" id="IPR007603">
    <property type="entry name" value="Choline_transptr-like"/>
</dbReference>
<dbReference type="PANTHER" id="PTHR12385:SF14">
    <property type="entry name" value="CHOLINE TRANSPORTER-LIKE 2"/>
    <property type="match status" value="1"/>
</dbReference>
<feature type="transmembrane region" description="Helical" evidence="7">
    <location>
        <begin position="271"/>
        <end position="294"/>
    </location>
</feature>
<evidence type="ECO:0000256" key="4">
    <source>
        <dbReference type="ARBA" id="ARBA00022989"/>
    </source>
</evidence>
<organism evidence="8 9">
    <name type="scientific">Cylindrotheca closterium</name>
    <dbReference type="NCBI Taxonomy" id="2856"/>
    <lineage>
        <taxon>Eukaryota</taxon>
        <taxon>Sar</taxon>
        <taxon>Stramenopiles</taxon>
        <taxon>Ochrophyta</taxon>
        <taxon>Bacillariophyta</taxon>
        <taxon>Bacillariophyceae</taxon>
        <taxon>Bacillariophycidae</taxon>
        <taxon>Bacillariales</taxon>
        <taxon>Bacillariaceae</taxon>
        <taxon>Cylindrotheca</taxon>
    </lineage>
</organism>
<keyword evidence="4 7" id="KW-1133">Transmembrane helix</keyword>